<dbReference type="InterPro" id="IPR050194">
    <property type="entry name" value="Glycosyltransferase_grp1"/>
</dbReference>
<dbReference type="GO" id="GO:0016757">
    <property type="term" value="F:glycosyltransferase activity"/>
    <property type="evidence" value="ECO:0007669"/>
    <property type="project" value="InterPro"/>
</dbReference>
<proteinExistence type="predicted"/>
<dbReference type="SUPFAM" id="SSF53756">
    <property type="entry name" value="UDP-Glycosyltransferase/glycogen phosphorylase"/>
    <property type="match status" value="1"/>
</dbReference>
<dbReference type="InterPro" id="IPR028098">
    <property type="entry name" value="Glyco_trans_4-like_N"/>
</dbReference>
<sequence length="372" mass="41934">MTRVGIYIGTTRDDTENVEKLLLSWGKYLSSRFDVEAFGSTPLPDSAKQYYDRVQTPEKSFPWFLGSVPSPAVFSKIATVHRQCAQYVQQRSPDVLIQLWCFNSHAAGVASAGRRYGVPTITRYSGSTFDAYKFHRGVEQAGVFALNNVLNRFVVSHLSDKIITLGPNGRDAVKRRGIREEDIVMLPPTLDSEGRFYPVADDEPIRRRLGLPIDRKIALYVGRLSKLKGMPFLEDVLSSLQDRTDFQFVVIGEGPYREQLTAKFDDRTVIAPGHVPYEEIDRYYKAADLYVHPSPKEGVPLVILEAMECGVPVVARQAGDVGFVTNNVVTTVAEMVSVIENEAWDEEWLNERYFRPQFQKGRLRDAIDSVTG</sequence>
<evidence type="ECO:0000313" key="3">
    <source>
        <dbReference type="EMBL" id="RRJ29466.1"/>
    </source>
</evidence>
<evidence type="ECO:0000259" key="2">
    <source>
        <dbReference type="Pfam" id="PF13579"/>
    </source>
</evidence>
<dbReference type="PANTHER" id="PTHR45947">
    <property type="entry name" value="SULFOQUINOVOSYL TRANSFERASE SQD2"/>
    <property type="match status" value="1"/>
</dbReference>
<gene>
    <name evidence="3" type="ORF">EIK79_12560</name>
</gene>
<organism evidence="3 4">
    <name type="scientific">Halocatena pleomorpha</name>
    <dbReference type="NCBI Taxonomy" id="1785090"/>
    <lineage>
        <taxon>Archaea</taxon>
        <taxon>Methanobacteriati</taxon>
        <taxon>Methanobacteriota</taxon>
        <taxon>Stenosarchaea group</taxon>
        <taxon>Halobacteria</taxon>
        <taxon>Halobacteriales</taxon>
        <taxon>Natronomonadaceae</taxon>
        <taxon>Halocatena</taxon>
    </lineage>
</organism>
<evidence type="ECO:0000259" key="1">
    <source>
        <dbReference type="Pfam" id="PF00534"/>
    </source>
</evidence>
<dbReference type="OrthoDB" id="131038at2157"/>
<keyword evidence="4" id="KW-1185">Reference proteome</keyword>
<dbReference type="PANTHER" id="PTHR45947:SF15">
    <property type="entry name" value="TEICHURONIC ACID BIOSYNTHESIS GLYCOSYLTRANSFERASE TUAC-RELATED"/>
    <property type="match status" value="1"/>
</dbReference>
<dbReference type="Proteomes" id="UP000282322">
    <property type="component" value="Unassembled WGS sequence"/>
</dbReference>
<name>A0A3P3R7Q2_9EURY</name>
<dbReference type="InterPro" id="IPR001296">
    <property type="entry name" value="Glyco_trans_1"/>
</dbReference>
<dbReference type="RefSeq" id="WP_124955455.1">
    <property type="nucleotide sequence ID" value="NZ_RRCH01000028.1"/>
</dbReference>
<accession>A0A3P3R7Q2</accession>
<comment type="caution">
    <text evidence="3">The sequence shown here is derived from an EMBL/GenBank/DDBJ whole genome shotgun (WGS) entry which is preliminary data.</text>
</comment>
<protein>
    <submittedName>
        <fullName evidence="3">Glycosyltransferase</fullName>
    </submittedName>
</protein>
<dbReference type="EMBL" id="RRCH01000028">
    <property type="protein sequence ID" value="RRJ29466.1"/>
    <property type="molecule type" value="Genomic_DNA"/>
</dbReference>
<dbReference type="AlphaFoldDB" id="A0A3P3R7Q2"/>
<feature type="domain" description="Glycosyl transferase family 1" evidence="1">
    <location>
        <begin position="202"/>
        <end position="319"/>
    </location>
</feature>
<dbReference type="Pfam" id="PF00534">
    <property type="entry name" value="Glycos_transf_1"/>
    <property type="match status" value="1"/>
</dbReference>
<dbReference type="Pfam" id="PF13579">
    <property type="entry name" value="Glyco_trans_4_4"/>
    <property type="match status" value="1"/>
</dbReference>
<feature type="domain" description="Glycosyltransferase subfamily 4-like N-terminal" evidence="2">
    <location>
        <begin position="70"/>
        <end position="188"/>
    </location>
</feature>
<dbReference type="Gene3D" id="3.40.50.2000">
    <property type="entry name" value="Glycogen Phosphorylase B"/>
    <property type="match status" value="2"/>
</dbReference>
<reference evidence="3 4" key="1">
    <citation type="submission" date="2018-11" db="EMBL/GenBank/DDBJ databases">
        <title>Taxonoimc description of Halomarina strain SPP-AMP-1.</title>
        <authorList>
            <person name="Pal Y."/>
            <person name="Srinivasana K."/>
            <person name="Verma A."/>
            <person name="Kumar P."/>
        </authorList>
    </citation>
    <scope>NUCLEOTIDE SEQUENCE [LARGE SCALE GENOMIC DNA]</scope>
    <source>
        <strain evidence="3 4">SPP-AMP-1</strain>
    </source>
</reference>
<evidence type="ECO:0000313" key="4">
    <source>
        <dbReference type="Proteomes" id="UP000282322"/>
    </source>
</evidence>